<proteinExistence type="inferred from homology"/>
<name>A0A2B4SI93_STYPI</name>
<evidence type="ECO:0000256" key="5">
    <source>
        <dbReference type="ARBA" id="ARBA00023267"/>
    </source>
</evidence>
<evidence type="ECO:0000313" key="6">
    <source>
        <dbReference type="EMBL" id="PFX30374.1"/>
    </source>
</evidence>
<dbReference type="InterPro" id="IPR005468">
    <property type="entry name" value="Avidin/str"/>
</dbReference>
<dbReference type="Gene3D" id="2.40.128.30">
    <property type="entry name" value="Avidin-like"/>
    <property type="match status" value="1"/>
</dbReference>
<dbReference type="AlphaFoldDB" id="A0A2B4SI93"/>
<dbReference type="PANTHER" id="PTHR34399:SF6">
    <property type="entry name" value="AVIDIN-LIKE"/>
    <property type="match status" value="1"/>
</dbReference>
<dbReference type="PROSITE" id="PS51326">
    <property type="entry name" value="AVIDIN_2"/>
    <property type="match status" value="1"/>
</dbReference>
<keyword evidence="4" id="KW-0732">Signal</keyword>
<sequence length="195" mass="21870">MFAEFRLTMWRPLFRKTALRLSELRGVAGVSTLSRPAGSFLKIKKSRWHRAFSSACGDLSGTWYNQSGSMMQIIQSENGELIGCYHNCAPGSTPAKEKLSGSVGKEEHASQFGFTVNFLDGWFTTSWTGQYIKEGGADSEEVLVANWIMTPNLQDGVQHLESIHVGQDRFTRKLQNPERLPSFDDSEPKGWLLAY</sequence>
<dbReference type="EMBL" id="LSMT01000051">
    <property type="protein sequence ID" value="PFX30374.1"/>
    <property type="molecule type" value="Genomic_DNA"/>
</dbReference>
<dbReference type="GO" id="GO:0005576">
    <property type="term" value="C:extracellular region"/>
    <property type="evidence" value="ECO:0007669"/>
    <property type="project" value="UniProtKB-SubCell"/>
</dbReference>
<comment type="similarity">
    <text evidence="2">Belongs to the avidin/streptavidin family.</text>
</comment>
<keyword evidence="3" id="KW-0964">Secreted</keyword>
<gene>
    <name evidence="6" type="primary">EGF1</name>
    <name evidence="6" type="ORF">AWC38_SpisGene4844</name>
</gene>
<keyword evidence="5" id="KW-0092">Biotin</keyword>
<dbReference type="InterPro" id="IPR051764">
    <property type="entry name" value="Avidin/Streptavidin-rel"/>
</dbReference>
<organism evidence="6 7">
    <name type="scientific">Stylophora pistillata</name>
    <name type="common">Smooth cauliflower coral</name>
    <dbReference type="NCBI Taxonomy" id="50429"/>
    <lineage>
        <taxon>Eukaryota</taxon>
        <taxon>Metazoa</taxon>
        <taxon>Cnidaria</taxon>
        <taxon>Anthozoa</taxon>
        <taxon>Hexacorallia</taxon>
        <taxon>Scleractinia</taxon>
        <taxon>Astrocoeniina</taxon>
        <taxon>Pocilloporidae</taxon>
        <taxon>Stylophora</taxon>
    </lineage>
</organism>
<evidence type="ECO:0000256" key="4">
    <source>
        <dbReference type="ARBA" id="ARBA00022729"/>
    </source>
</evidence>
<dbReference type="Proteomes" id="UP000225706">
    <property type="component" value="Unassembled WGS sequence"/>
</dbReference>
<protein>
    <submittedName>
        <fullName evidence="6">Fibropellin-1</fullName>
    </submittedName>
</protein>
<dbReference type="PRINTS" id="PR00709">
    <property type="entry name" value="AVIDIN"/>
</dbReference>
<dbReference type="Pfam" id="PF01382">
    <property type="entry name" value="Avidin"/>
    <property type="match status" value="1"/>
</dbReference>
<dbReference type="GO" id="GO:0009374">
    <property type="term" value="F:biotin binding"/>
    <property type="evidence" value="ECO:0007669"/>
    <property type="project" value="InterPro"/>
</dbReference>
<accession>A0A2B4SI93</accession>
<dbReference type="OrthoDB" id="9423317at2759"/>
<evidence type="ECO:0000256" key="2">
    <source>
        <dbReference type="ARBA" id="ARBA00006297"/>
    </source>
</evidence>
<dbReference type="InterPro" id="IPR005469">
    <property type="entry name" value="Avidin"/>
</dbReference>
<evidence type="ECO:0000256" key="1">
    <source>
        <dbReference type="ARBA" id="ARBA00004613"/>
    </source>
</evidence>
<keyword evidence="7" id="KW-1185">Reference proteome</keyword>
<reference evidence="7" key="1">
    <citation type="journal article" date="2017" name="bioRxiv">
        <title>Comparative analysis of the genomes of Stylophora pistillata and Acropora digitifera provides evidence for extensive differences between species of corals.</title>
        <authorList>
            <person name="Voolstra C.R."/>
            <person name="Li Y."/>
            <person name="Liew Y.J."/>
            <person name="Baumgarten S."/>
            <person name="Zoccola D."/>
            <person name="Flot J.-F."/>
            <person name="Tambutte S."/>
            <person name="Allemand D."/>
            <person name="Aranda M."/>
        </authorList>
    </citation>
    <scope>NUCLEOTIDE SEQUENCE [LARGE SCALE GENOMIC DNA]</scope>
</reference>
<dbReference type="PANTHER" id="PTHR34399">
    <property type="entry name" value="AVIDIN-RELATED"/>
    <property type="match status" value="1"/>
</dbReference>
<evidence type="ECO:0000256" key="3">
    <source>
        <dbReference type="ARBA" id="ARBA00022525"/>
    </source>
</evidence>
<evidence type="ECO:0000313" key="7">
    <source>
        <dbReference type="Proteomes" id="UP000225706"/>
    </source>
</evidence>
<dbReference type="InterPro" id="IPR036896">
    <property type="entry name" value="Avidin-like_sf"/>
</dbReference>
<comment type="caution">
    <text evidence="6">The sequence shown here is derived from an EMBL/GenBank/DDBJ whole genome shotgun (WGS) entry which is preliminary data.</text>
</comment>
<dbReference type="SUPFAM" id="SSF50876">
    <property type="entry name" value="Avidin/streptavidin"/>
    <property type="match status" value="1"/>
</dbReference>
<comment type="subcellular location">
    <subcellularLocation>
        <location evidence="1">Secreted</location>
    </subcellularLocation>
</comment>